<evidence type="ECO:0000256" key="3">
    <source>
        <dbReference type="ARBA" id="ARBA00022603"/>
    </source>
</evidence>
<dbReference type="Pfam" id="PF01890">
    <property type="entry name" value="CbiG_C"/>
    <property type="match status" value="1"/>
</dbReference>
<keyword evidence="10" id="KW-1185">Reference proteome</keyword>
<dbReference type="InterPro" id="IPR000878">
    <property type="entry name" value="4pyrrol_Mease"/>
</dbReference>
<evidence type="ECO:0000259" key="8">
    <source>
        <dbReference type="Pfam" id="PF11760"/>
    </source>
</evidence>
<dbReference type="SUPFAM" id="SSF159664">
    <property type="entry name" value="CobE/GbiG C-terminal domain-like"/>
    <property type="match status" value="1"/>
</dbReference>
<feature type="domain" description="Cobalamin synthesis G N-terminal" evidence="8">
    <location>
        <begin position="54"/>
        <end position="133"/>
    </location>
</feature>
<dbReference type="RefSeq" id="WP_093516833.1">
    <property type="nucleotide sequence ID" value="NZ_FOSK01000001.1"/>
</dbReference>
<dbReference type="GO" id="GO:0016787">
    <property type="term" value="F:hydrolase activity"/>
    <property type="evidence" value="ECO:0007669"/>
    <property type="project" value="UniProtKB-KW"/>
</dbReference>
<feature type="domain" description="CobE/GbiG C-terminal" evidence="7">
    <location>
        <begin position="214"/>
        <end position="333"/>
    </location>
</feature>
<dbReference type="InterPro" id="IPR021744">
    <property type="entry name" value="CbiG_N"/>
</dbReference>
<organism evidence="9 10">
    <name type="scientific">Pseudovibrio ascidiaceicola</name>
    <dbReference type="NCBI Taxonomy" id="285279"/>
    <lineage>
        <taxon>Bacteria</taxon>
        <taxon>Pseudomonadati</taxon>
        <taxon>Pseudomonadota</taxon>
        <taxon>Alphaproteobacteria</taxon>
        <taxon>Hyphomicrobiales</taxon>
        <taxon>Stappiaceae</taxon>
        <taxon>Pseudovibrio</taxon>
    </lineage>
</organism>
<dbReference type="PANTHER" id="PTHR47036">
    <property type="entry name" value="COBALT-FACTOR III C(17)-METHYLTRANSFERASE-RELATED"/>
    <property type="match status" value="1"/>
</dbReference>
<dbReference type="CDD" id="cd11646">
    <property type="entry name" value="Precorrin_3B_C17_MT"/>
    <property type="match status" value="1"/>
</dbReference>
<comment type="pathway">
    <text evidence="1">Cofactor biosynthesis; adenosylcobalamin biosynthesis.</text>
</comment>
<protein>
    <submittedName>
        <fullName evidence="9">Cobalt-precorrin 5A hydrolase / precorrin-3B C17-methyltransferase</fullName>
    </submittedName>
</protein>
<dbReference type="SUPFAM" id="SSF159672">
    <property type="entry name" value="CbiG N-terminal domain-like"/>
    <property type="match status" value="1"/>
</dbReference>
<dbReference type="InterPro" id="IPR014777">
    <property type="entry name" value="4pyrrole_Mease_sub1"/>
</dbReference>
<gene>
    <name evidence="9" type="ORF">SAMN04488518_101785</name>
</gene>
<dbReference type="InterPro" id="IPR014776">
    <property type="entry name" value="4pyrrole_Mease_sub2"/>
</dbReference>
<dbReference type="Pfam" id="PF00590">
    <property type="entry name" value="TP_methylase"/>
    <property type="match status" value="1"/>
</dbReference>
<dbReference type="NCBIfam" id="TIGR01466">
    <property type="entry name" value="cobJ_cbiH"/>
    <property type="match status" value="1"/>
</dbReference>
<evidence type="ECO:0000256" key="5">
    <source>
        <dbReference type="ARBA" id="ARBA00022691"/>
    </source>
</evidence>
<keyword evidence="5" id="KW-0949">S-adenosyl-L-methionine</keyword>
<evidence type="ECO:0000256" key="2">
    <source>
        <dbReference type="ARBA" id="ARBA00022573"/>
    </source>
</evidence>
<evidence type="ECO:0000259" key="7">
    <source>
        <dbReference type="Pfam" id="PF01890"/>
    </source>
</evidence>
<evidence type="ECO:0000313" key="9">
    <source>
        <dbReference type="EMBL" id="SFK01769.1"/>
    </source>
</evidence>
<evidence type="ECO:0000256" key="1">
    <source>
        <dbReference type="ARBA" id="ARBA00004953"/>
    </source>
</evidence>
<dbReference type="EMBL" id="FOSK01000001">
    <property type="protein sequence ID" value="SFK01769.1"/>
    <property type="molecule type" value="Genomic_DNA"/>
</dbReference>
<dbReference type="InterPro" id="IPR038029">
    <property type="entry name" value="GbiG_N_sf"/>
</dbReference>
<evidence type="ECO:0000256" key="4">
    <source>
        <dbReference type="ARBA" id="ARBA00022679"/>
    </source>
</evidence>
<dbReference type="Gene3D" id="3.40.1010.10">
    <property type="entry name" value="Cobalt-precorrin-4 Transmethylase, Domain 1"/>
    <property type="match status" value="1"/>
</dbReference>
<dbReference type="Proteomes" id="UP000199598">
    <property type="component" value="Unassembled WGS sequence"/>
</dbReference>
<comment type="caution">
    <text evidence="9">The sequence shown here is derived from an EMBL/GenBank/DDBJ whole genome shotgun (WGS) entry which is preliminary data.</text>
</comment>
<keyword evidence="2" id="KW-0169">Cobalamin biosynthesis</keyword>
<dbReference type="InterPro" id="IPR035996">
    <property type="entry name" value="4pyrrol_Methylase_sf"/>
</dbReference>
<keyword evidence="4" id="KW-0808">Transferase</keyword>
<dbReference type="SUPFAM" id="SSF53790">
    <property type="entry name" value="Tetrapyrrole methylase"/>
    <property type="match status" value="1"/>
</dbReference>
<evidence type="ECO:0000313" key="10">
    <source>
        <dbReference type="Proteomes" id="UP000199598"/>
    </source>
</evidence>
<accession>A0A1I3W361</accession>
<dbReference type="InterPro" id="IPR006363">
    <property type="entry name" value="Cbl_synth_CobJ/CibH_dom"/>
</dbReference>
<keyword evidence="3" id="KW-0489">Methyltransferase</keyword>
<reference evidence="9 10" key="1">
    <citation type="submission" date="2016-10" db="EMBL/GenBank/DDBJ databases">
        <authorList>
            <person name="Varghese N."/>
            <person name="Submissions S."/>
        </authorList>
    </citation>
    <scope>NUCLEOTIDE SEQUENCE [LARGE SCALE GENOMIC DNA]</scope>
    <source>
        <strain evidence="9 10">DSM 16392</strain>
    </source>
</reference>
<dbReference type="PANTHER" id="PTHR47036:SF1">
    <property type="entry name" value="COBALT-FACTOR III C(17)-METHYLTRANSFERASE-RELATED"/>
    <property type="match status" value="1"/>
</dbReference>
<dbReference type="InterPro" id="IPR036518">
    <property type="entry name" value="CobE/GbiG_C_sf"/>
</dbReference>
<evidence type="ECO:0000259" key="6">
    <source>
        <dbReference type="Pfam" id="PF00590"/>
    </source>
</evidence>
<dbReference type="Gene3D" id="3.30.420.180">
    <property type="entry name" value="CobE/GbiG C-terminal domain"/>
    <property type="match status" value="1"/>
</dbReference>
<dbReference type="InterPro" id="IPR051810">
    <property type="entry name" value="Precorrin_MeTrfase"/>
</dbReference>
<dbReference type="Gene3D" id="3.30.950.10">
    <property type="entry name" value="Methyltransferase, Cobalt-precorrin-4 Transmethylase, Domain 2"/>
    <property type="match status" value="1"/>
</dbReference>
<feature type="domain" description="Tetrapyrrole methylase" evidence="6">
    <location>
        <begin position="350"/>
        <end position="566"/>
    </location>
</feature>
<keyword evidence="9" id="KW-0378">Hydrolase</keyword>
<dbReference type="InterPro" id="IPR002750">
    <property type="entry name" value="CobE/GbiG_C"/>
</dbReference>
<dbReference type="Gene3D" id="3.40.50.11220">
    <property type="match status" value="1"/>
</dbReference>
<name>A0A1I3W361_9HYPH</name>
<dbReference type="Pfam" id="PF11760">
    <property type="entry name" value="CbiG_N"/>
    <property type="match status" value="1"/>
</dbReference>
<proteinExistence type="predicted"/>
<sequence>MDVAPAIVVISPVALKTAQKLSTVLDESLIHGFAKHGSKPNVDYQLSFSEPMDHLRSLFQSGTPIIGICAAGILIRALAPVLGDKRNEPPVIAVSEDGSSVVPLLGGHRGANALTHEIAEALQGHAAITTAGDTVFGVALDDPPEGWTLANPSDAKSVMAHMLAGDTVKLSGQADWLEAANLPVADDAELEIVVTEQPHDGHNGKLVFHPQTHVVGLGCSRGCSLEELDELLQKGLEEADISMGAVAAFASIDLKADEVAMNKLAVRYNKPFRLFTADELNEQRDRLQNPSDVVFAEVGCHGVSEGSALAGVGVSGELVLEKQKTANATVAIARALVPVKHERLGRARGRLHVIGIGPGQEAWRTPEASSWLAEADEVVGYGLYLDLVSSLIRGKQRHAFPLGAEEERVRFALERAGQGHNVALVCSGDSGVYAMGALVFELLDRSQDNGGVSDAARRVEVASAPGISAMIALSNRIGAPLGHDFCAISLSDLLTPWETIQQRLEGAAIGDFVIGFYNPVSKRRRTQLAWAREKLLEYRPENTPVILGSNIGRENELITTTTLKELQVDDVDMLTTVIVGCSQSRLGGNGQSLHFVYTPRGYAKRIDAPEKETETAT</sequence>